<evidence type="ECO:0000256" key="2">
    <source>
        <dbReference type="PROSITE-ProRule" id="PRU00708"/>
    </source>
</evidence>
<dbReference type="PROSITE" id="PS51375">
    <property type="entry name" value="PPR"/>
    <property type="match status" value="5"/>
</dbReference>
<name>A0A2N9G6X3_FAGSY</name>
<feature type="repeat" description="PPR" evidence="2">
    <location>
        <begin position="340"/>
        <end position="374"/>
    </location>
</feature>
<dbReference type="GO" id="GO:0003729">
    <property type="term" value="F:mRNA binding"/>
    <property type="evidence" value="ECO:0007669"/>
    <property type="project" value="UniProtKB-ARBA"/>
</dbReference>
<proteinExistence type="predicted"/>
<dbReference type="EMBL" id="OIVN01001557">
    <property type="protein sequence ID" value="SPC95292.1"/>
    <property type="molecule type" value="Genomic_DNA"/>
</dbReference>
<dbReference type="Pfam" id="PF20431">
    <property type="entry name" value="E_motif"/>
    <property type="match status" value="1"/>
</dbReference>
<keyword evidence="1" id="KW-0677">Repeat</keyword>
<dbReference type="FunFam" id="1.25.40.10:FF:000090">
    <property type="entry name" value="Pentatricopeptide repeat-containing protein, chloroplastic"/>
    <property type="match status" value="1"/>
</dbReference>
<gene>
    <name evidence="3" type="ORF">FSB_LOCUS23174</name>
</gene>
<feature type="repeat" description="PPR" evidence="2">
    <location>
        <begin position="441"/>
        <end position="475"/>
    </location>
</feature>
<dbReference type="Pfam" id="PF13041">
    <property type="entry name" value="PPR_2"/>
    <property type="match status" value="2"/>
</dbReference>
<feature type="repeat" description="PPR" evidence="2">
    <location>
        <begin position="134"/>
        <end position="168"/>
    </location>
</feature>
<sequence>MRSIARLSSTGETLFFQLPTPLLLVKKLTTLTVLPNQPPNSIRQTNQSSTFIHTQHQQPFFKHQNLFYGKLFAQLKSPPHLFEAKRLHALLIVNGFFHPTSVDKVFGSQLVNIYVNFGCFQDALLVFDELPQKSNIAWNALLRGFVDMGQFSEAIQFYYLMLSQCINPDNFTYPLALKACSGLSALEEGRRVLELIQFNETQHNIQRNIYVECAVIDMFAKCGNLIEAWTFFEEMSRKDLASWSAMICGTVHNGEWLEALFLFKRMRFEGIGPDSVIVAALVPVCGRLEARYMGMTLHGCSVRSGFESDLYVSNALIDMYGKCGDTHDAHCIFCNMVYRDAVSWSTLIAGYAQNCMYLESFEVYLEMKSAGLRTNAITAASALPGLTNLKLLKQGREMHGYILKQGFEYDAVVASALIDMYTKCGSMREAEHIFEMALERDITTWNSLIVGYVLYGDLDLALGIFRRIWETKLRPNSITLVSILPLCTRMGTLGLGKEIHGYATKSSLKEVVSVGNSLIDMYCKCGYLELGVKIFNQMMVKNIVTYNTVISAHGIYGLGEQAFSIFEQMKEARIRPNKVTFVALLSACSHAGLIDRGFLLYNSMIDDYSIQPEMEHYSCMVDLLGRAGNIDDALNFIRRMPVEPDINILGSLLSACRVHNNVELAELVGEHILQKNLKDSGYYVLLGNIYASTKRWKDVSKIRTLIKEKGLIKKPGSSRIQVGGCNHIFHARGIMHPQLNKIQEILKSLLLEMKDEGYMPDQSSCSHDLAIDANELINLDSE</sequence>
<dbReference type="NCBIfam" id="TIGR00756">
    <property type="entry name" value="PPR"/>
    <property type="match status" value="8"/>
</dbReference>
<evidence type="ECO:0008006" key="4">
    <source>
        <dbReference type="Google" id="ProtNLM"/>
    </source>
</evidence>
<dbReference type="PANTHER" id="PTHR47926:SF394">
    <property type="entry name" value="REPEAT-LIKE SUPERFAMILY PROTEIN, PUTATIVE-RELATED"/>
    <property type="match status" value="1"/>
</dbReference>
<dbReference type="FunFam" id="1.25.40.10:FF:000073">
    <property type="entry name" value="Pentatricopeptide repeat-containing protein chloroplastic"/>
    <property type="match status" value="2"/>
</dbReference>
<feature type="repeat" description="PPR" evidence="2">
    <location>
        <begin position="239"/>
        <end position="273"/>
    </location>
</feature>
<dbReference type="InterPro" id="IPR046848">
    <property type="entry name" value="E_motif"/>
</dbReference>
<reference evidence="3" key="1">
    <citation type="submission" date="2018-02" db="EMBL/GenBank/DDBJ databases">
        <authorList>
            <person name="Cohen D.B."/>
            <person name="Kent A.D."/>
        </authorList>
    </citation>
    <scope>NUCLEOTIDE SEQUENCE</scope>
</reference>
<dbReference type="AlphaFoldDB" id="A0A2N9G6X3"/>
<feature type="repeat" description="PPR" evidence="2">
    <location>
        <begin position="542"/>
        <end position="576"/>
    </location>
</feature>
<evidence type="ECO:0000256" key="1">
    <source>
        <dbReference type="ARBA" id="ARBA00022737"/>
    </source>
</evidence>
<accession>A0A2N9G6X3</accession>
<organism evidence="3">
    <name type="scientific">Fagus sylvatica</name>
    <name type="common">Beechnut</name>
    <dbReference type="NCBI Taxonomy" id="28930"/>
    <lineage>
        <taxon>Eukaryota</taxon>
        <taxon>Viridiplantae</taxon>
        <taxon>Streptophyta</taxon>
        <taxon>Embryophyta</taxon>
        <taxon>Tracheophyta</taxon>
        <taxon>Spermatophyta</taxon>
        <taxon>Magnoliopsida</taxon>
        <taxon>eudicotyledons</taxon>
        <taxon>Gunneridae</taxon>
        <taxon>Pentapetalae</taxon>
        <taxon>rosids</taxon>
        <taxon>fabids</taxon>
        <taxon>Fagales</taxon>
        <taxon>Fagaceae</taxon>
        <taxon>Fagus</taxon>
    </lineage>
</organism>
<protein>
    <recommendedName>
        <fullName evidence="4">DYW domain-containing protein</fullName>
    </recommendedName>
</protein>
<dbReference type="GO" id="GO:0009451">
    <property type="term" value="P:RNA modification"/>
    <property type="evidence" value="ECO:0007669"/>
    <property type="project" value="InterPro"/>
</dbReference>
<dbReference type="Pfam" id="PF13812">
    <property type="entry name" value="PPR_3"/>
    <property type="match status" value="1"/>
</dbReference>
<dbReference type="InterPro" id="IPR011990">
    <property type="entry name" value="TPR-like_helical_dom_sf"/>
</dbReference>
<dbReference type="InterPro" id="IPR046960">
    <property type="entry name" value="PPR_At4g14850-like_plant"/>
</dbReference>
<dbReference type="Gene3D" id="1.25.40.10">
    <property type="entry name" value="Tetratricopeptide repeat domain"/>
    <property type="match status" value="5"/>
</dbReference>
<dbReference type="PANTHER" id="PTHR47926">
    <property type="entry name" value="PENTATRICOPEPTIDE REPEAT-CONTAINING PROTEIN"/>
    <property type="match status" value="1"/>
</dbReference>
<dbReference type="InterPro" id="IPR002885">
    <property type="entry name" value="PPR_rpt"/>
</dbReference>
<dbReference type="Pfam" id="PF01535">
    <property type="entry name" value="PPR"/>
    <property type="match status" value="5"/>
</dbReference>
<evidence type="ECO:0000313" key="3">
    <source>
        <dbReference type="EMBL" id="SPC95292.1"/>
    </source>
</evidence>